<gene>
    <name evidence="1" type="ordered locus">Halhy_3630</name>
</gene>
<dbReference type="RefSeq" id="WP_013766021.1">
    <property type="nucleotide sequence ID" value="NC_015510.1"/>
</dbReference>
<dbReference type="KEGG" id="hhy:Halhy_3630"/>
<dbReference type="AlphaFoldDB" id="F4KYU0"/>
<protein>
    <submittedName>
        <fullName evidence="1">Uncharacterized protein</fullName>
    </submittedName>
</protein>
<reference evidence="1 2" key="1">
    <citation type="journal article" date="2011" name="Stand. Genomic Sci.">
        <title>Complete genome sequence of Haliscomenobacter hydrossis type strain (O).</title>
        <authorList>
            <consortium name="US DOE Joint Genome Institute (JGI-PGF)"/>
            <person name="Daligault H."/>
            <person name="Lapidus A."/>
            <person name="Zeytun A."/>
            <person name="Nolan M."/>
            <person name="Lucas S."/>
            <person name="Del Rio T.G."/>
            <person name="Tice H."/>
            <person name="Cheng J.F."/>
            <person name="Tapia R."/>
            <person name="Han C."/>
            <person name="Goodwin L."/>
            <person name="Pitluck S."/>
            <person name="Liolios K."/>
            <person name="Pagani I."/>
            <person name="Ivanova N."/>
            <person name="Huntemann M."/>
            <person name="Mavromatis K."/>
            <person name="Mikhailova N."/>
            <person name="Pati A."/>
            <person name="Chen A."/>
            <person name="Palaniappan K."/>
            <person name="Land M."/>
            <person name="Hauser L."/>
            <person name="Brambilla E.M."/>
            <person name="Rohde M."/>
            <person name="Verbarg S."/>
            <person name="Goker M."/>
            <person name="Bristow J."/>
            <person name="Eisen J.A."/>
            <person name="Markowitz V."/>
            <person name="Hugenholtz P."/>
            <person name="Kyrpides N.C."/>
            <person name="Klenk H.P."/>
            <person name="Woyke T."/>
        </authorList>
    </citation>
    <scope>NUCLEOTIDE SEQUENCE [LARGE SCALE GENOMIC DNA]</scope>
    <source>
        <strain evidence="2">ATCC 27775 / DSM 1100 / LMG 10767 / O</strain>
    </source>
</reference>
<evidence type="ECO:0000313" key="2">
    <source>
        <dbReference type="Proteomes" id="UP000008461"/>
    </source>
</evidence>
<dbReference type="HOGENOM" id="CLU_2464736_0_0_10"/>
<organism evidence="1 2">
    <name type="scientific">Haliscomenobacter hydrossis (strain ATCC 27775 / DSM 1100 / LMG 10767 / O)</name>
    <dbReference type="NCBI Taxonomy" id="760192"/>
    <lineage>
        <taxon>Bacteria</taxon>
        <taxon>Pseudomonadati</taxon>
        <taxon>Bacteroidota</taxon>
        <taxon>Saprospiria</taxon>
        <taxon>Saprospirales</taxon>
        <taxon>Haliscomenobacteraceae</taxon>
        <taxon>Haliscomenobacter</taxon>
    </lineage>
</organism>
<keyword evidence="2" id="KW-1185">Reference proteome</keyword>
<dbReference type="EMBL" id="CP002691">
    <property type="protein sequence ID" value="AEE51482.1"/>
    <property type="molecule type" value="Genomic_DNA"/>
</dbReference>
<evidence type="ECO:0000313" key="1">
    <source>
        <dbReference type="EMBL" id="AEE51482.1"/>
    </source>
</evidence>
<proteinExistence type="predicted"/>
<dbReference type="STRING" id="760192.Halhy_3630"/>
<sequence length="88" mass="10379">MDIHHLTNWKLSRHLLENFYKTNATSIALPSREHFLLTKFRKKNYGSSIELVEGELSYLKTLTNIPDNIILLAEAKIKSRYLKQNYEN</sequence>
<reference key="2">
    <citation type="submission" date="2011-04" db="EMBL/GenBank/DDBJ databases">
        <title>Complete sequence of chromosome of Haliscomenobacter hydrossis DSM 1100.</title>
        <authorList>
            <consortium name="US DOE Joint Genome Institute (JGI-PGF)"/>
            <person name="Lucas S."/>
            <person name="Han J."/>
            <person name="Lapidus A."/>
            <person name="Bruce D."/>
            <person name="Goodwin L."/>
            <person name="Pitluck S."/>
            <person name="Peters L."/>
            <person name="Kyrpides N."/>
            <person name="Mavromatis K."/>
            <person name="Ivanova N."/>
            <person name="Ovchinnikova G."/>
            <person name="Pagani I."/>
            <person name="Daligault H."/>
            <person name="Detter J.C."/>
            <person name="Han C."/>
            <person name="Land M."/>
            <person name="Hauser L."/>
            <person name="Markowitz V."/>
            <person name="Cheng J.-F."/>
            <person name="Hugenholtz P."/>
            <person name="Woyke T."/>
            <person name="Wu D."/>
            <person name="Verbarg S."/>
            <person name="Frueling A."/>
            <person name="Brambilla E."/>
            <person name="Klenk H.-P."/>
            <person name="Eisen J.A."/>
        </authorList>
    </citation>
    <scope>NUCLEOTIDE SEQUENCE</scope>
    <source>
        <strain>DSM 1100</strain>
    </source>
</reference>
<dbReference type="Proteomes" id="UP000008461">
    <property type="component" value="Chromosome"/>
</dbReference>
<name>F4KYU0_HALH1</name>
<accession>F4KYU0</accession>